<dbReference type="OrthoDB" id="1896086at2759"/>
<dbReference type="EMBL" id="QVQW01000024">
    <property type="protein sequence ID" value="RKU45079.1"/>
    <property type="molecule type" value="Genomic_DNA"/>
</dbReference>
<dbReference type="STRING" id="177199.A0A420YB00"/>
<evidence type="ECO:0000313" key="3">
    <source>
        <dbReference type="Proteomes" id="UP000275385"/>
    </source>
</evidence>
<dbReference type="Proteomes" id="UP000275385">
    <property type="component" value="Unassembled WGS sequence"/>
</dbReference>
<reference evidence="2 3" key="1">
    <citation type="submission" date="2018-08" db="EMBL/GenBank/DDBJ databases">
        <title>Draft genome of the lignicolous fungus Coniochaeta pulveracea.</title>
        <authorList>
            <person name="Borstlap C.J."/>
            <person name="De Witt R.N."/>
            <person name="Botha A."/>
            <person name="Volschenk H."/>
        </authorList>
    </citation>
    <scope>NUCLEOTIDE SEQUENCE [LARGE SCALE GENOMIC DNA]</scope>
    <source>
        <strain evidence="2 3">CAB683</strain>
    </source>
</reference>
<keyword evidence="3" id="KW-1185">Reference proteome</keyword>
<evidence type="ECO:0000313" key="2">
    <source>
        <dbReference type="EMBL" id="RKU45079.1"/>
    </source>
</evidence>
<feature type="compositionally biased region" description="Pro residues" evidence="1">
    <location>
        <begin position="131"/>
        <end position="148"/>
    </location>
</feature>
<proteinExistence type="predicted"/>
<evidence type="ECO:0000256" key="1">
    <source>
        <dbReference type="SAM" id="MobiDB-lite"/>
    </source>
</evidence>
<comment type="caution">
    <text evidence="2">The sequence shown here is derived from an EMBL/GenBank/DDBJ whole genome shotgun (WGS) entry which is preliminary data.</text>
</comment>
<feature type="region of interest" description="Disordered" evidence="1">
    <location>
        <begin position="108"/>
        <end position="158"/>
    </location>
</feature>
<gene>
    <name evidence="2" type="ORF">DL546_007597</name>
</gene>
<organism evidence="2 3">
    <name type="scientific">Coniochaeta pulveracea</name>
    <dbReference type="NCBI Taxonomy" id="177199"/>
    <lineage>
        <taxon>Eukaryota</taxon>
        <taxon>Fungi</taxon>
        <taxon>Dikarya</taxon>
        <taxon>Ascomycota</taxon>
        <taxon>Pezizomycotina</taxon>
        <taxon>Sordariomycetes</taxon>
        <taxon>Sordariomycetidae</taxon>
        <taxon>Coniochaetales</taxon>
        <taxon>Coniochaetaceae</taxon>
        <taxon>Coniochaeta</taxon>
    </lineage>
</organism>
<name>A0A420YB00_9PEZI</name>
<accession>A0A420YB00</accession>
<protein>
    <submittedName>
        <fullName evidence="2">Uncharacterized protein</fullName>
    </submittedName>
</protein>
<dbReference type="AlphaFoldDB" id="A0A420YB00"/>
<sequence length="184" mass="19462">MRDYFRLLDQHLRLVHRRSHRQADGRAHRHLVRQGLVDMTLGAAYINSVFAALAAELNAADFSASGETIRYTPGPTAGPSCQDASNACGGTICSGYWCTPSPTGYPPNYPDPKDPSSGGFSAPTTSIGSTPAPPPTTTLPPPPPPTTTPDPCASFDRRACGSPLMTHFAGVIAVRDDSQVRVKG</sequence>